<organism evidence="1">
    <name type="scientific">Pseudomonas marvdashtae</name>
    <dbReference type="NCBI Taxonomy" id="2745500"/>
    <lineage>
        <taxon>Bacteria</taxon>
        <taxon>Pseudomonadati</taxon>
        <taxon>Pseudomonadota</taxon>
        <taxon>Gammaproteobacteria</taxon>
        <taxon>Pseudomonadales</taxon>
        <taxon>Pseudomonadaceae</taxon>
        <taxon>Pseudomonas</taxon>
    </lineage>
</organism>
<reference evidence="1" key="2">
    <citation type="submission" date="2020-07" db="EMBL/GenBank/DDBJ databases">
        <authorList>
            <person name="Lood C."/>
            <person name="Girard L."/>
        </authorList>
    </citation>
    <scope>NUCLEOTIDE SEQUENCE</scope>
    <source>
        <strain evidence="1">SWRI102</strain>
    </source>
</reference>
<dbReference type="Proteomes" id="UP000659438">
    <property type="component" value="Unassembled WGS sequence"/>
</dbReference>
<dbReference type="EMBL" id="JABWQX020000004">
    <property type="protein sequence ID" value="MBV4554198.1"/>
    <property type="molecule type" value="Genomic_DNA"/>
</dbReference>
<name>A0A923JRQ5_9PSED</name>
<accession>A0A923JRQ5</accession>
<reference evidence="2" key="3">
    <citation type="submission" date="2021-06" db="EMBL/GenBank/DDBJ databases">
        <title>Updating the genus Pseudomonas: Description of 43 new species and partition of the Pseudomonas putida group.</title>
        <authorList>
            <person name="Girard L."/>
            <person name="Lood C."/>
            <person name="Vandamme P."/>
            <person name="Rokni-Zadeh H."/>
            <person name="Van Noort V."/>
            <person name="Hofte M."/>
            <person name="Lavigne R."/>
            <person name="De Mot R."/>
        </authorList>
    </citation>
    <scope>NUCLEOTIDE SEQUENCE</scope>
    <source>
        <strain evidence="2">SWRI102</strain>
    </source>
</reference>
<evidence type="ECO:0000313" key="2">
    <source>
        <dbReference type="EMBL" id="MBV4554198.1"/>
    </source>
</evidence>
<reference evidence="1 3" key="1">
    <citation type="journal article" date="2020" name="Microorganisms">
        <title>Reliable Identification of Environmental Pseudomonas Isolates Using the rpoD Gene.</title>
        <authorList>
            <consortium name="The Broad Institute Genome Sequencing Platform"/>
            <person name="Girard L."/>
            <person name="Lood C."/>
            <person name="Rokni-Zadeh H."/>
            <person name="van Noort V."/>
            <person name="Lavigne R."/>
            <person name="De Mot R."/>
        </authorList>
    </citation>
    <scope>NUCLEOTIDE SEQUENCE</scope>
    <source>
        <strain evidence="1 3">SWRI102</strain>
    </source>
</reference>
<comment type="caution">
    <text evidence="1">The sequence shown here is derived from an EMBL/GenBank/DDBJ whole genome shotgun (WGS) entry which is preliminary data.</text>
</comment>
<evidence type="ECO:0000313" key="3">
    <source>
        <dbReference type="Proteomes" id="UP000659438"/>
    </source>
</evidence>
<proteinExistence type="predicted"/>
<keyword evidence="3" id="KW-1185">Reference proteome</keyword>
<sequence length="82" mass="8897">MITSVVWQKNPVAIAVPIEKRSKAKDCRFDRSNPAANLSFSFNKATPSGFAPKRQLPLPTIGALHCTGTVAGGIFREDIQDI</sequence>
<dbReference type="AlphaFoldDB" id="A0A923JRQ5"/>
<evidence type="ECO:0000313" key="1">
    <source>
        <dbReference type="EMBL" id="MBC3397995.1"/>
    </source>
</evidence>
<dbReference type="RefSeq" id="WP_186644785.1">
    <property type="nucleotide sequence ID" value="NZ_JABWQX020000004.1"/>
</dbReference>
<gene>
    <name evidence="2" type="ORF">HU742_023925</name>
    <name evidence="1" type="ORF">HU742_22520</name>
</gene>
<dbReference type="EMBL" id="JABWQX010000012">
    <property type="protein sequence ID" value="MBC3397995.1"/>
    <property type="molecule type" value="Genomic_DNA"/>
</dbReference>
<protein>
    <submittedName>
        <fullName evidence="1">Uncharacterized protein</fullName>
    </submittedName>
</protein>